<gene>
    <name evidence="4" type="ORF">AMON00008_LOCUS27355</name>
</gene>
<sequence length="354" mass="35354">MRAAPRPAALGAALLAGGGVLAAGAGTCFVSGKEYGDPALAVTPNGGYVDGPGGCQSLCQTNPTCNQWTYKAVGNPFKGISGKGCWVLPGSPALQDVNIFVTPGRVVSGPRYCPAAPGTTAAPGSLIPTSEAVGAAAPAAPMAAPATGTATPAPAVPAAPAAPAVGNSSAVAPTAGTEAAANGTDTTASKPGGSGGFPWWAIVLVAAAAAILVGAVLVFCSCGSKKASKKKKKAKRGAEPAEPVATMLEETEATSELARLTGYEQMGSAQPQQQLQQQQQQQFPQQQFAQQQFTPQPVPVQAGMQGGSVTNFAGGGMQPLLVPITGYQHMALAQQNGFQMAGVPPRPPPPFAMR</sequence>
<evidence type="ECO:0000313" key="4">
    <source>
        <dbReference type="EMBL" id="CAE4597449.1"/>
    </source>
</evidence>
<evidence type="ECO:0008006" key="5">
    <source>
        <dbReference type="Google" id="ProtNLM"/>
    </source>
</evidence>
<feature type="compositionally biased region" description="Low complexity" evidence="1">
    <location>
        <begin position="269"/>
        <end position="294"/>
    </location>
</feature>
<evidence type="ECO:0000256" key="3">
    <source>
        <dbReference type="SAM" id="SignalP"/>
    </source>
</evidence>
<dbReference type="Gene3D" id="3.50.4.10">
    <property type="entry name" value="Hepatocyte Growth Factor"/>
    <property type="match status" value="1"/>
</dbReference>
<protein>
    <recommendedName>
        <fullName evidence="5">Apple domain-containing protein</fullName>
    </recommendedName>
</protein>
<dbReference type="EMBL" id="HBNR01039509">
    <property type="protein sequence ID" value="CAE4597449.1"/>
    <property type="molecule type" value="Transcribed_RNA"/>
</dbReference>
<keyword evidence="2" id="KW-0812">Transmembrane</keyword>
<feature type="chain" id="PRO_5031153028" description="Apple domain-containing protein" evidence="3">
    <location>
        <begin position="23"/>
        <end position="354"/>
    </location>
</feature>
<keyword evidence="2" id="KW-1133">Transmembrane helix</keyword>
<name>A0A7S4QXZ9_9DINO</name>
<feature type="region of interest" description="Disordered" evidence="1">
    <location>
        <begin position="229"/>
        <end position="252"/>
    </location>
</feature>
<reference evidence="4" key="1">
    <citation type="submission" date="2021-01" db="EMBL/GenBank/DDBJ databases">
        <authorList>
            <person name="Corre E."/>
            <person name="Pelletier E."/>
            <person name="Niang G."/>
            <person name="Scheremetjew M."/>
            <person name="Finn R."/>
            <person name="Kale V."/>
            <person name="Holt S."/>
            <person name="Cochrane G."/>
            <person name="Meng A."/>
            <person name="Brown T."/>
            <person name="Cohen L."/>
        </authorList>
    </citation>
    <scope>NUCLEOTIDE SEQUENCE</scope>
    <source>
        <strain evidence="4">CCMP3105</strain>
    </source>
</reference>
<evidence type="ECO:0000256" key="2">
    <source>
        <dbReference type="SAM" id="Phobius"/>
    </source>
</evidence>
<organism evidence="4">
    <name type="scientific">Alexandrium monilatum</name>
    <dbReference type="NCBI Taxonomy" id="311494"/>
    <lineage>
        <taxon>Eukaryota</taxon>
        <taxon>Sar</taxon>
        <taxon>Alveolata</taxon>
        <taxon>Dinophyceae</taxon>
        <taxon>Gonyaulacales</taxon>
        <taxon>Pyrocystaceae</taxon>
        <taxon>Alexandrium</taxon>
    </lineage>
</organism>
<proteinExistence type="predicted"/>
<keyword evidence="3" id="KW-0732">Signal</keyword>
<dbReference type="AlphaFoldDB" id="A0A7S4QXZ9"/>
<evidence type="ECO:0000256" key="1">
    <source>
        <dbReference type="SAM" id="MobiDB-lite"/>
    </source>
</evidence>
<dbReference type="SUPFAM" id="SSF57414">
    <property type="entry name" value="Hairpin loop containing domain-like"/>
    <property type="match status" value="1"/>
</dbReference>
<feature type="region of interest" description="Disordered" evidence="1">
    <location>
        <begin position="265"/>
        <end position="294"/>
    </location>
</feature>
<accession>A0A7S4QXZ9</accession>
<keyword evidence="2" id="KW-0472">Membrane</keyword>
<feature type="transmembrane region" description="Helical" evidence="2">
    <location>
        <begin position="199"/>
        <end position="223"/>
    </location>
</feature>
<feature type="signal peptide" evidence="3">
    <location>
        <begin position="1"/>
        <end position="22"/>
    </location>
</feature>